<dbReference type="GO" id="GO:0032299">
    <property type="term" value="C:ribonuclease H2 complex"/>
    <property type="evidence" value="ECO:0007669"/>
    <property type="project" value="InterPro"/>
</dbReference>
<evidence type="ECO:0000313" key="2">
    <source>
        <dbReference type="Proteomes" id="UP000094801"/>
    </source>
</evidence>
<keyword evidence="2" id="KW-1185">Reference proteome</keyword>
<evidence type="ECO:0000313" key="1">
    <source>
        <dbReference type="EMBL" id="ODV85137.1"/>
    </source>
</evidence>
<dbReference type="Gene3D" id="2.40.128.680">
    <property type="match status" value="1"/>
</dbReference>
<proteinExistence type="predicted"/>
<organism evidence="1 2">
    <name type="scientific">[Candida] arabinofermentans NRRL YB-2248</name>
    <dbReference type="NCBI Taxonomy" id="983967"/>
    <lineage>
        <taxon>Eukaryota</taxon>
        <taxon>Fungi</taxon>
        <taxon>Dikarya</taxon>
        <taxon>Ascomycota</taxon>
        <taxon>Saccharomycotina</taxon>
        <taxon>Pichiomycetes</taxon>
        <taxon>Pichiales</taxon>
        <taxon>Pichiaceae</taxon>
        <taxon>Ogataea</taxon>
        <taxon>Ogataea/Candida clade</taxon>
    </lineage>
</organism>
<protein>
    <submittedName>
        <fullName evidence="1">Uncharacterized protein</fullName>
    </submittedName>
</protein>
<accession>A0A1E4T076</accession>
<dbReference type="Pfam" id="PF08615">
    <property type="entry name" value="RNase_H2_suC"/>
    <property type="match status" value="1"/>
</dbReference>
<gene>
    <name evidence="1" type="ORF">CANARDRAFT_28440</name>
</gene>
<dbReference type="InterPro" id="IPR013924">
    <property type="entry name" value="RNase_H2_suC"/>
</dbReference>
<dbReference type="GO" id="GO:0006401">
    <property type="term" value="P:RNA catabolic process"/>
    <property type="evidence" value="ECO:0007669"/>
    <property type="project" value="InterPro"/>
</dbReference>
<dbReference type="Proteomes" id="UP000094801">
    <property type="component" value="Unassembled WGS sequence"/>
</dbReference>
<dbReference type="AlphaFoldDB" id="A0A1E4T076"/>
<reference evidence="2" key="1">
    <citation type="submission" date="2016-04" db="EMBL/GenBank/DDBJ databases">
        <title>Comparative genomics of biotechnologically important yeasts.</title>
        <authorList>
            <consortium name="DOE Joint Genome Institute"/>
            <person name="Riley R."/>
            <person name="Haridas S."/>
            <person name="Wolfe K.H."/>
            <person name="Lopes M.R."/>
            <person name="Hittinger C.T."/>
            <person name="Goker M."/>
            <person name="Salamov A."/>
            <person name="Wisecaver J."/>
            <person name="Long T.M."/>
            <person name="Aerts A.L."/>
            <person name="Barry K."/>
            <person name="Choi C."/>
            <person name="Clum A."/>
            <person name="Coughlan A.Y."/>
            <person name="Deshpande S."/>
            <person name="Douglass A.P."/>
            <person name="Hanson S.J."/>
            <person name="Klenk H.-P."/>
            <person name="Labutti K."/>
            <person name="Lapidus A."/>
            <person name="Lindquist E."/>
            <person name="Lipzen A."/>
            <person name="Meier-Kolthoff J.P."/>
            <person name="Ohm R.A."/>
            <person name="Otillar R.P."/>
            <person name="Pangilinan J."/>
            <person name="Peng Y."/>
            <person name="Rokas A."/>
            <person name="Rosa C.A."/>
            <person name="Scheuner C."/>
            <person name="Sibirny A.A."/>
            <person name="Slot J.C."/>
            <person name="Stielow J.B."/>
            <person name="Sun H."/>
            <person name="Kurtzman C.P."/>
            <person name="Blackwell M."/>
            <person name="Grigoriev I.V."/>
            <person name="Jeffries T.W."/>
        </authorList>
    </citation>
    <scope>NUCLEOTIDE SEQUENCE [LARGE SCALE GENOMIC DNA]</scope>
    <source>
        <strain evidence="2">NRRL YB-2248</strain>
    </source>
</reference>
<dbReference type="EMBL" id="KV453853">
    <property type="protein sequence ID" value="ODV85137.1"/>
    <property type="molecule type" value="Genomic_DNA"/>
</dbReference>
<feature type="non-terminal residue" evidence="1">
    <location>
        <position position="145"/>
    </location>
</feature>
<sequence>MPSNKTTSYKLSSNTTNQYDCNVLPVYINYTGRVNDITTNWNKELTTSTTTTTTTNDNEFKTSVNYFRGRKLIGLKHELSNNDNDNDNKLQLKLFEKQDDLMNGTSDNIQYKEIGTCKNIINYDHERIPLLNDPVNKMIEWISLS</sequence>
<name>A0A1E4T076_9ASCO</name>
<dbReference type="STRING" id="983967.A0A1E4T076"/>
<dbReference type="OrthoDB" id="6222486at2759"/>